<organism evidence="2 3">
    <name type="scientific">Polaribacter atrinae</name>
    <dbReference type="NCBI Taxonomy" id="1333662"/>
    <lineage>
        <taxon>Bacteria</taxon>
        <taxon>Pseudomonadati</taxon>
        <taxon>Bacteroidota</taxon>
        <taxon>Flavobacteriia</taxon>
        <taxon>Flavobacteriales</taxon>
        <taxon>Flavobacteriaceae</taxon>
    </lineage>
</organism>
<comment type="caution">
    <text evidence="2">The sequence shown here is derived from an EMBL/GenBank/DDBJ whole genome shotgun (WGS) entry which is preliminary data.</text>
</comment>
<dbReference type="InterPro" id="IPR011652">
    <property type="entry name" value="MORN_2"/>
</dbReference>
<dbReference type="Gene3D" id="3.90.930.1">
    <property type="match status" value="1"/>
</dbReference>
<evidence type="ECO:0000256" key="1">
    <source>
        <dbReference type="SAM" id="MobiDB-lite"/>
    </source>
</evidence>
<name>A0A176SVA0_9FLAO</name>
<protein>
    <submittedName>
        <fullName evidence="2">Uncharacterized protein</fullName>
    </submittedName>
</protein>
<dbReference type="Proteomes" id="UP000076923">
    <property type="component" value="Unassembled WGS sequence"/>
</dbReference>
<reference evidence="2 3" key="1">
    <citation type="submission" date="2016-02" db="EMBL/GenBank/DDBJ databases">
        <title>Draft genome sequence of Polaribacter atrinae KACC17473.</title>
        <authorList>
            <person name="Shin S.-K."/>
            <person name="Yi H."/>
        </authorList>
    </citation>
    <scope>NUCLEOTIDE SEQUENCE [LARGE SCALE GENOMIC DNA]</scope>
    <source>
        <strain evidence="2 3">KACC 17473</strain>
    </source>
</reference>
<dbReference type="RefSeq" id="WP_068453124.1">
    <property type="nucleotide sequence ID" value="NZ_CP150660.1"/>
</dbReference>
<feature type="compositionally biased region" description="Polar residues" evidence="1">
    <location>
        <begin position="465"/>
        <end position="483"/>
    </location>
</feature>
<evidence type="ECO:0000313" key="2">
    <source>
        <dbReference type="EMBL" id="OAD39449.1"/>
    </source>
</evidence>
<evidence type="ECO:0000313" key="3">
    <source>
        <dbReference type="Proteomes" id="UP000076923"/>
    </source>
</evidence>
<proteinExistence type="predicted"/>
<accession>A0A176SVA0</accession>
<sequence>MKFEIENGKNICSIGLSDIGSYIRFNYPLTVVWYDCRGSVGKYFCTLPYNEEYRKSVEKTLTDNLNNDFSDNIEDLYEILKPLLPLFKNGTYSLNFYPNNEREFFQYQSSYDNFKETHFNPLEVVFANKTTNASNLEQVIKDHKDFLKENAISKKYYPSEILEYTTSGIYTGDESFYATQPFDKIDQNRVKYFEEIIKNGERPFAILLNAYFASNDYDSSYYILDGHHKLLAYQNLKLSPPLAILTYLPKDITEIEFDAETLSEVLYPFQIEHILKNWDEKDLYIEETLKNPKSNLHSIIKNGEYEEYHDNGQLKHKALYINDKVDGIAKYWYDNGQLQKEHYYIKGLRNGTWKDYYKSGKIQFIQPFNNKGQYHGTLVSFFENGQKRMEQILENGQNIDGVSYKVWFENGKIDSELTYRDGRMIVRKNWGKSGNVVNHEVFNEKTNRLKKLESPTKKNERPTIYKSNGGNSVKSKISTNNEPKSWWKKLWS</sequence>
<gene>
    <name evidence="2" type="ORF">LPB303_17055</name>
</gene>
<feature type="compositionally biased region" description="Basic and acidic residues" evidence="1">
    <location>
        <begin position="452"/>
        <end position="463"/>
    </location>
</feature>
<feature type="region of interest" description="Disordered" evidence="1">
    <location>
        <begin position="452"/>
        <end position="492"/>
    </location>
</feature>
<dbReference type="STRING" id="1333662.LPB303_17055"/>
<keyword evidence="3" id="KW-1185">Reference proteome</keyword>
<dbReference type="OrthoDB" id="6334863at2"/>
<dbReference type="SUPFAM" id="SSF82185">
    <property type="entry name" value="Histone H3 K4-specific methyltransferase SET7/9 N-terminal domain"/>
    <property type="match status" value="1"/>
</dbReference>
<dbReference type="AlphaFoldDB" id="A0A176SVA0"/>
<dbReference type="EMBL" id="LVWE01000108">
    <property type="protein sequence ID" value="OAD39449.1"/>
    <property type="molecule type" value="Genomic_DNA"/>
</dbReference>
<dbReference type="Pfam" id="PF07661">
    <property type="entry name" value="MORN_2"/>
    <property type="match status" value="4"/>
</dbReference>